<keyword evidence="5 7" id="KW-0687">Ribonucleoprotein</keyword>
<evidence type="ECO:0000256" key="1">
    <source>
        <dbReference type="ARBA" id="ARBA00005589"/>
    </source>
</evidence>
<feature type="compositionally biased region" description="Basic and acidic residues" evidence="8">
    <location>
        <begin position="125"/>
        <end position="134"/>
    </location>
</feature>
<dbReference type="Proteomes" id="UP001497392">
    <property type="component" value="Unassembled WGS sequence"/>
</dbReference>
<evidence type="ECO:0000256" key="7">
    <source>
        <dbReference type="RuleBase" id="RU003910"/>
    </source>
</evidence>
<gene>
    <name evidence="9" type="primary">g5466</name>
    <name evidence="9" type="ORF">VP750_LOCUS4674</name>
</gene>
<evidence type="ECO:0000256" key="2">
    <source>
        <dbReference type="ARBA" id="ARBA00011458"/>
    </source>
</evidence>
<keyword evidence="4 7" id="KW-0689">Ribosomal protein</keyword>
<accession>A0ABP1FSW7</accession>
<name>A0ABP1FSW7_9CHLO</name>
<dbReference type="PRINTS" id="PR00974">
    <property type="entry name" value="RIBOSOMALS18"/>
</dbReference>
<evidence type="ECO:0000256" key="8">
    <source>
        <dbReference type="SAM" id="MobiDB-lite"/>
    </source>
</evidence>
<feature type="compositionally biased region" description="Basic and acidic residues" evidence="8">
    <location>
        <begin position="38"/>
        <end position="50"/>
    </location>
</feature>
<dbReference type="PANTHER" id="PTHR13479">
    <property type="entry name" value="30S RIBOSOMAL PROTEIN S18"/>
    <property type="match status" value="1"/>
</dbReference>
<organism evidence="9 10">
    <name type="scientific">Coccomyxa viridis</name>
    <dbReference type="NCBI Taxonomy" id="1274662"/>
    <lineage>
        <taxon>Eukaryota</taxon>
        <taxon>Viridiplantae</taxon>
        <taxon>Chlorophyta</taxon>
        <taxon>core chlorophytes</taxon>
        <taxon>Trebouxiophyceae</taxon>
        <taxon>Trebouxiophyceae incertae sedis</taxon>
        <taxon>Coccomyxaceae</taxon>
        <taxon>Coccomyxa</taxon>
    </lineage>
</organism>
<dbReference type="NCBIfam" id="TIGR00165">
    <property type="entry name" value="S18"/>
    <property type="match status" value="1"/>
</dbReference>
<evidence type="ECO:0000313" key="10">
    <source>
        <dbReference type="Proteomes" id="UP001497392"/>
    </source>
</evidence>
<dbReference type="EMBL" id="CAXHTA020000007">
    <property type="protein sequence ID" value="CAL5223015.1"/>
    <property type="molecule type" value="Genomic_DNA"/>
</dbReference>
<evidence type="ECO:0000256" key="5">
    <source>
        <dbReference type="ARBA" id="ARBA00023274"/>
    </source>
</evidence>
<reference evidence="9 10" key="1">
    <citation type="submission" date="2024-06" db="EMBL/GenBank/DDBJ databases">
        <authorList>
            <person name="Kraege A."/>
            <person name="Thomma B."/>
        </authorList>
    </citation>
    <scope>NUCLEOTIDE SEQUENCE [LARGE SCALE GENOMIC DNA]</scope>
</reference>
<evidence type="ECO:0000256" key="6">
    <source>
        <dbReference type="ARBA" id="ARBA00035266"/>
    </source>
</evidence>
<dbReference type="Gene3D" id="4.10.640.10">
    <property type="entry name" value="Ribosomal protein S18"/>
    <property type="match status" value="1"/>
</dbReference>
<dbReference type="InterPro" id="IPR001648">
    <property type="entry name" value="Ribosomal_bS18"/>
</dbReference>
<comment type="subunit">
    <text evidence="2">Part of the 30S ribosomal subunit.</text>
</comment>
<comment type="similarity">
    <text evidence="1 7">Belongs to the bacterial ribosomal protein bS18 family.</text>
</comment>
<dbReference type="InterPro" id="IPR036870">
    <property type="entry name" value="Ribosomal_bS18_sf"/>
</dbReference>
<dbReference type="Pfam" id="PF01084">
    <property type="entry name" value="Ribosomal_S18"/>
    <property type="match status" value="1"/>
</dbReference>
<comment type="caution">
    <text evidence="9">The sequence shown here is derived from an EMBL/GenBank/DDBJ whole genome shotgun (WGS) entry which is preliminary data.</text>
</comment>
<feature type="region of interest" description="Disordered" evidence="8">
    <location>
        <begin position="251"/>
        <end position="272"/>
    </location>
</feature>
<dbReference type="PANTHER" id="PTHR13479:SF40">
    <property type="entry name" value="SMALL RIBOSOMAL SUBUNIT PROTEIN BS18M"/>
    <property type="match status" value="1"/>
</dbReference>
<feature type="region of interest" description="Disordered" evidence="8">
    <location>
        <begin position="33"/>
        <end position="56"/>
    </location>
</feature>
<evidence type="ECO:0000256" key="3">
    <source>
        <dbReference type="ARBA" id="ARBA00022884"/>
    </source>
</evidence>
<feature type="region of interest" description="Disordered" evidence="8">
    <location>
        <begin position="71"/>
        <end position="210"/>
    </location>
</feature>
<protein>
    <recommendedName>
        <fullName evidence="6">Small ribosomal subunit protein bS18c</fullName>
    </recommendedName>
</protein>
<evidence type="ECO:0000256" key="4">
    <source>
        <dbReference type="ARBA" id="ARBA00022980"/>
    </source>
</evidence>
<keyword evidence="10" id="KW-1185">Reference proteome</keyword>
<proteinExistence type="inferred from homology"/>
<evidence type="ECO:0000313" key="9">
    <source>
        <dbReference type="EMBL" id="CAL5223015.1"/>
    </source>
</evidence>
<sequence length="515" mass="57089">MLQQALHHRLLESGPFHAPCALSLRCLHASAATSASNKDNEQNGNRDDNGNRLPENATAKEMRQWADRMLGRSAQQATLAEASAPAAGELAQMEQEIEEDASREEQLYSKVQAVQENEAEDDAFREERSFDRAHAPGPSLSADSGSEVPSEAAAQQQEEESRETGVADDLGLSEELDDGEYQEAAAATRTVQGMPGVMESQSKAAESGAAQVAAERVQGAQSEVQEEQKWQSFMAEHFGTEMASVLDVKRLRKEEPPPPRSAQSRIFDIKDPRKELDKLLPEEFRRFDVADKSYVKSQAGSYSAQAASEPPPRRITVMEPPVDHRADPVTGYAKLGYAGQSEDALEKMPDKFMERQEYLDKMRKISAQQRIHPTRTFYPGQTYQPEDLAPDAAPGAVAWQLPASVKPSARVKKASNATVRAQADFRNQTFLNTFISELGKLPPKRTTRLQQKTHRHLCRQIKLARQMALLPIDSRLKPSYLARAGGLAEVPSTIEDNPVLAHLLPPHRRPAPREF</sequence>
<feature type="compositionally biased region" description="Acidic residues" evidence="8">
    <location>
        <begin position="171"/>
        <end position="181"/>
    </location>
</feature>
<feature type="compositionally biased region" description="Low complexity" evidence="8">
    <location>
        <begin position="73"/>
        <end position="91"/>
    </location>
</feature>
<keyword evidence="3" id="KW-0694">RNA-binding</keyword>
<dbReference type="SUPFAM" id="SSF46911">
    <property type="entry name" value="Ribosomal protein S18"/>
    <property type="match status" value="1"/>
</dbReference>